<dbReference type="InterPro" id="IPR028098">
    <property type="entry name" value="Glyco_trans_4-like_N"/>
</dbReference>
<evidence type="ECO:0000259" key="2">
    <source>
        <dbReference type="Pfam" id="PF13439"/>
    </source>
</evidence>
<dbReference type="SUPFAM" id="SSF53756">
    <property type="entry name" value="UDP-Glycosyltransferase/glycogen phosphorylase"/>
    <property type="match status" value="1"/>
</dbReference>
<dbReference type="GO" id="GO:0016757">
    <property type="term" value="F:glycosyltransferase activity"/>
    <property type="evidence" value="ECO:0007669"/>
    <property type="project" value="InterPro"/>
</dbReference>
<protein>
    <submittedName>
        <fullName evidence="3">Glycosyltransferase family 4 protein</fullName>
    </submittedName>
</protein>
<dbReference type="Gene3D" id="3.40.50.2000">
    <property type="entry name" value="Glycogen Phosphorylase B"/>
    <property type="match status" value="2"/>
</dbReference>
<dbReference type="PANTHER" id="PTHR12526">
    <property type="entry name" value="GLYCOSYLTRANSFERASE"/>
    <property type="match status" value="1"/>
</dbReference>
<evidence type="ECO:0000313" key="4">
    <source>
        <dbReference type="Proteomes" id="UP000505306"/>
    </source>
</evidence>
<feature type="domain" description="Glycosyl transferase family 1" evidence="1">
    <location>
        <begin position="175"/>
        <end position="328"/>
    </location>
</feature>
<dbReference type="KEGG" id="mgel:G5B37_13950"/>
<gene>
    <name evidence="3" type="ORF">G5B37_13950</name>
</gene>
<dbReference type="Pfam" id="PF00534">
    <property type="entry name" value="Glycos_transf_1"/>
    <property type="match status" value="1"/>
</dbReference>
<evidence type="ECO:0000313" key="3">
    <source>
        <dbReference type="EMBL" id="QIE60625.1"/>
    </source>
</evidence>
<sequence>MNRKLNILYTIPNFKTAGSQFVLLELYKRIDRDQFQPFVLVEKFPDIFPEEIRHEERLHCSEAVGERSYITKLSKLLKEKNIDILHSWDYKSNSIEAFACKKAGIKYIYTKKNNAWSKRWFAKSFLSTHVVYNNPEMKNRFFSSAFLKNKVSFIPHGVDTSVFKPLTHDRPSTIFTVGCIGVIGDNKNQLLVLQALRKLPNNIHVSFYGKEDERYKTKLTTIIKSEGLGDRVSFHGFVANHDIPEVMKTFDVLVLASKNEGLPLSIMEGMACGVAVLSSNSGGGARFLLKDNQGGFIFENEEELVAQLLRLLKNQELRTNLATKGRQRIVDNFSIEKEVDAYKKLYLSLVK</sequence>
<dbReference type="InterPro" id="IPR001296">
    <property type="entry name" value="Glyco_trans_1"/>
</dbReference>
<dbReference type="CDD" id="cd03801">
    <property type="entry name" value="GT4_PimA-like"/>
    <property type="match status" value="1"/>
</dbReference>
<dbReference type="Proteomes" id="UP000505306">
    <property type="component" value="Chromosome"/>
</dbReference>
<organism evidence="3 4">
    <name type="scientific">Rasiella rasia</name>
    <dbReference type="NCBI Taxonomy" id="2744027"/>
    <lineage>
        <taxon>Bacteria</taxon>
        <taxon>Pseudomonadati</taxon>
        <taxon>Bacteroidota</taxon>
        <taxon>Flavobacteriia</taxon>
        <taxon>Flavobacteriales</taxon>
        <taxon>Flavobacteriaceae</taxon>
        <taxon>Rasiella</taxon>
    </lineage>
</organism>
<proteinExistence type="predicted"/>
<keyword evidence="4" id="KW-1185">Reference proteome</keyword>
<dbReference type="EMBL" id="CP049057">
    <property type="protein sequence ID" value="QIE60625.1"/>
    <property type="molecule type" value="Genomic_DNA"/>
</dbReference>
<name>A0A6G6GPU7_9FLAO</name>
<feature type="domain" description="Glycosyltransferase subfamily 4-like N-terminal" evidence="2">
    <location>
        <begin position="18"/>
        <end position="161"/>
    </location>
</feature>
<dbReference type="RefSeq" id="WP_164680636.1">
    <property type="nucleotide sequence ID" value="NZ_CP049057.1"/>
</dbReference>
<evidence type="ECO:0000259" key="1">
    <source>
        <dbReference type="Pfam" id="PF00534"/>
    </source>
</evidence>
<dbReference type="Pfam" id="PF13439">
    <property type="entry name" value="Glyco_transf_4"/>
    <property type="match status" value="1"/>
</dbReference>
<reference evidence="3 4" key="1">
    <citation type="submission" date="2020-02" db="EMBL/GenBank/DDBJ databases">
        <title>Complete genome sequence of Flavobacteriaceae bacterium.</title>
        <authorList>
            <person name="Kim S.-J."/>
            <person name="Kim Y.-S."/>
            <person name="Kim K.-H."/>
        </authorList>
    </citation>
    <scope>NUCLEOTIDE SEQUENCE [LARGE SCALE GENOMIC DNA]</scope>
    <source>
        <strain evidence="3 4">RR4-40</strain>
    </source>
</reference>
<accession>A0A6G6GPU7</accession>
<keyword evidence="3" id="KW-0808">Transferase</keyword>
<dbReference type="AlphaFoldDB" id="A0A6G6GPU7"/>